<keyword evidence="4" id="KW-1185">Reference proteome</keyword>
<dbReference type="EMBL" id="KQ977394">
    <property type="protein sequence ID" value="KYN02995.1"/>
    <property type="molecule type" value="Genomic_DNA"/>
</dbReference>
<evidence type="ECO:0000313" key="3">
    <source>
        <dbReference type="EMBL" id="KYN02995.1"/>
    </source>
</evidence>
<organism evidence="3 4">
    <name type="scientific">Cyphomyrmex costatus</name>
    <dbReference type="NCBI Taxonomy" id="456900"/>
    <lineage>
        <taxon>Eukaryota</taxon>
        <taxon>Metazoa</taxon>
        <taxon>Ecdysozoa</taxon>
        <taxon>Arthropoda</taxon>
        <taxon>Hexapoda</taxon>
        <taxon>Insecta</taxon>
        <taxon>Pterygota</taxon>
        <taxon>Neoptera</taxon>
        <taxon>Endopterygota</taxon>
        <taxon>Hymenoptera</taxon>
        <taxon>Apocrita</taxon>
        <taxon>Aculeata</taxon>
        <taxon>Formicoidea</taxon>
        <taxon>Formicidae</taxon>
        <taxon>Myrmicinae</taxon>
        <taxon>Cyphomyrmex</taxon>
    </lineage>
</organism>
<sequence length="99" mass="11232">MSPSALICCEGKQWWLCLAALVFRAWSLYDPYMERGKACKREGKHKGRSTSRRINRYVKGSTDTETEANECECSGKGNHVIEELRGEEARARYLGEAVT</sequence>
<name>A0A195CQS4_9HYME</name>
<evidence type="ECO:0000256" key="1">
    <source>
        <dbReference type="SAM" id="MobiDB-lite"/>
    </source>
</evidence>
<gene>
    <name evidence="3" type="ORF">ALC62_06089</name>
</gene>
<feature type="signal peptide" evidence="2">
    <location>
        <begin position="1"/>
        <end position="27"/>
    </location>
</feature>
<feature type="compositionally biased region" description="Basic residues" evidence="1">
    <location>
        <begin position="42"/>
        <end position="56"/>
    </location>
</feature>
<reference evidence="3 4" key="1">
    <citation type="submission" date="2016-03" db="EMBL/GenBank/DDBJ databases">
        <title>Cyphomyrmex costatus WGS genome.</title>
        <authorList>
            <person name="Nygaard S."/>
            <person name="Hu H."/>
            <person name="Boomsma J."/>
            <person name="Zhang G."/>
        </authorList>
    </citation>
    <scope>NUCLEOTIDE SEQUENCE [LARGE SCALE GENOMIC DNA]</scope>
    <source>
        <strain evidence="3">MS0001</strain>
        <tissue evidence="3">Whole body</tissue>
    </source>
</reference>
<evidence type="ECO:0000313" key="4">
    <source>
        <dbReference type="Proteomes" id="UP000078542"/>
    </source>
</evidence>
<accession>A0A195CQS4</accession>
<feature type="region of interest" description="Disordered" evidence="1">
    <location>
        <begin position="41"/>
        <end position="61"/>
    </location>
</feature>
<keyword evidence="2" id="KW-0732">Signal</keyword>
<dbReference type="Proteomes" id="UP000078542">
    <property type="component" value="Unassembled WGS sequence"/>
</dbReference>
<dbReference type="AlphaFoldDB" id="A0A195CQS4"/>
<evidence type="ECO:0000256" key="2">
    <source>
        <dbReference type="SAM" id="SignalP"/>
    </source>
</evidence>
<feature type="chain" id="PRO_5008270103" evidence="2">
    <location>
        <begin position="28"/>
        <end position="99"/>
    </location>
</feature>
<protein>
    <submittedName>
        <fullName evidence="3">Uncharacterized protein</fullName>
    </submittedName>
</protein>
<proteinExistence type="predicted"/>